<evidence type="ECO:0000313" key="3">
    <source>
        <dbReference type="Proteomes" id="UP001597641"/>
    </source>
</evidence>
<dbReference type="RefSeq" id="WP_377481035.1">
    <property type="nucleotide sequence ID" value="NZ_JBHUOX010000002.1"/>
</dbReference>
<proteinExistence type="predicted"/>
<dbReference type="EMBL" id="JBHUOX010000002">
    <property type="protein sequence ID" value="MFD2999430.1"/>
    <property type="molecule type" value="Genomic_DNA"/>
</dbReference>
<accession>A0ABW6BNJ0</accession>
<protein>
    <submittedName>
        <fullName evidence="2">DUF4302 domain-containing protein</fullName>
    </submittedName>
</protein>
<dbReference type="Proteomes" id="UP001597641">
    <property type="component" value="Unassembled WGS sequence"/>
</dbReference>
<sequence>MRKILLLGLLIVSMLSACDKDDNEVAPGERPEERLNKVLSEYKSQLVNAEHGWKATLFPEGGAGYSFLFDFNENDRVVTRSDIDAGTTGDPLESTYRLKAAQNPSLLFDTYTYLHILADPDATKSGGDWGQGRYSDFEFSFDKVTPDSIVLTGNYNGSKLILVKATADEAANYISRISESAEAFESINNFDLYFKQLRVGSQSFDIKVNTDLRIITFTYEEGGSVKTFTTSYFYTPEGLTLLQPLVSESLTIRSLNALEFDAERSRIDLTVNGVAASIREASKPANVDPQVASTFYNNPPNGAYWQTFYGFTAEGERDAFNVRAIENLELITLYIKASPPYDGFIFWTTDGGFFGPALRSRITSDGRIEFSYIGDFGTVPEQAAPAVKATLDQLVIPEGYYVIRTSNNTYDLVSAKDGKTWISFQ</sequence>
<gene>
    <name evidence="2" type="ORF">ACFS7Z_03575</name>
</gene>
<evidence type="ECO:0000313" key="2">
    <source>
        <dbReference type="EMBL" id="MFD2999430.1"/>
    </source>
</evidence>
<dbReference type="InterPro" id="IPR025396">
    <property type="entry name" value="DUF4302"/>
</dbReference>
<keyword evidence="1" id="KW-0732">Signal</keyword>
<keyword evidence="3" id="KW-1185">Reference proteome</keyword>
<evidence type="ECO:0000256" key="1">
    <source>
        <dbReference type="SAM" id="SignalP"/>
    </source>
</evidence>
<comment type="caution">
    <text evidence="2">The sequence shown here is derived from an EMBL/GenBank/DDBJ whole genome shotgun (WGS) entry which is preliminary data.</text>
</comment>
<feature type="chain" id="PRO_5045812458" evidence="1">
    <location>
        <begin position="20"/>
        <end position="425"/>
    </location>
</feature>
<dbReference type="PROSITE" id="PS51257">
    <property type="entry name" value="PROKAR_LIPOPROTEIN"/>
    <property type="match status" value="1"/>
</dbReference>
<organism evidence="2 3">
    <name type="scientific">Pontibacter toksunensis</name>
    <dbReference type="NCBI Taxonomy" id="1332631"/>
    <lineage>
        <taxon>Bacteria</taxon>
        <taxon>Pseudomonadati</taxon>
        <taxon>Bacteroidota</taxon>
        <taxon>Cytophagia</taxon>
        <taxon>Cytophagales</taxon>
        <taxon>Hymenobacteraceae</taxon>
        <taxon>Pontibacter</taxon>
    </lineage>
</organism>
<feature type="signal peptide" evidence="1">
    <location>
        <begin position="1"/>
        <end position="19"/>
    </location>
</feature>
<dbReference type="Pfam" id="PF14135">
    <property type="entry name" value="DUF4302"/>
    <property type="match status" value="1"/>
</dbReference>
<name>A0ABW6BNJ0_9BACT</name>
<reference evidence="3" key="1">
    <citation type="journal article" date="2019" name="Int. J. Syst. Evol. Microbiol.">
        <title>The Global Catalogue of Microorganisms (GCM) 10K type strain sequencing project: providing services to taxonomists for standard genome sequencing and annotation.</title>
        <authorList>
            <consortium name="The Broad Institute Genomics Platform"/>
            <consortium name="The Broad Institute Genome Sequencing Center for Infectious Disease"/>
            <person name="Wu L."/>
            <person name="Ma J."/>
        </authorList>
    </citation>
    <scope>NUCLEOTIDE SEQUENCE [LARGE SCALE GENOMIC DNA]</scope>
    <source>
        <strain evidence="3">KCTC 23984</strain>
    </source>
</reference>